<accession>A0A5E7A1M0</accession>
<evidence type="ECO:0000313" key="3">
    <source>
        <dbReference type="Proteomes" id="UP000326437"/>
    </source>
</evidence>
<dbReference type="EMBL" id="CABVHO010000179">
    <property type="protein sequence ID" value="VVN70774.1"/>
    <property type="molecule type" value="Genomic_DNA"/>
</dbReference>
<organism evidence="2 3">
    <name type="scientific">Pseudomonas fluorescens</name>
    <dbReference type="NCBI Taxonomy" id="294"/>
    <lineage>
        <taxon>Bacteria</taxon>
        <taxon>Pseudomonadati</taxon>
        <taxon>Pseudomonadota</taxon>
        <taxon>Gammaproteobacteria</taxon>
        <taxon>Pseudomonadales</taxon>
        <taxon>Pseudomonadaceae</taxon>
        <taxon>Pseudomonas</taxon>
    </lineage>
</organism>
<reference evidence="2 3" key="1">
    <citation type="submission" date="2019-09" db="EMBL/GenBank/DDBJ databases">
        <authorList>
            <person name="Chandra G."/>
            <person name="Truman W A."/>
        </authorList>
    </citation>
    <scope>NUCLEOTIDE SEQUENCE [LARGE SCALE GENOMIC DNA]</scope>
    <source>
        <strain evidence="2">PS685</strain>
    </source>
</reference>
<name>A0A5E7A1M0_PSEFL</name>
<dbReference type="Proteomes" id="UP000326437">
    <property type="component" value="Unassembled WGS sequence"/>
</dbReference>
<sequence length="89" mass="9679">MLGNGLIQPRNQVADKMVDVQNHPLAINMAHAFDAGYQAARCNIELLAQCAFEREPGELHHLGTDVTAQARVGLLKTDDTAQLELDRAG</sequence>
<gene>
    <name evidence="1" type="ORF">PS685_04778</name>
    <name evidence="2" type="ORF">PS685_05019</name>
</gene>
<protein>
    <submittedName>
        <fullName evidence="2">Uncharacterized protein</fullName>
    </submittedName>
</protein>
<proteinExistence type="predicted"/>
<dbReference type="EMBL" id="CABVHO010000119">
    <property type="protein sequence ID" value="VVN66706.1"/>
    <property type="molecule type" value="Genomic_DNA"/>
</dbReference>
<evidence type="ECO:0000313" key="1">
    <source>
        <dbReference type="EMBL" id="VVN66706.1"/>
    </source>
</evidence>
<evidence type="ECO:0000313" key="2">
    <source>
        <dbReference type="EMBL" id="VVN70774.1"/>
    </source>
</evidence>
<dbReference type="AlphaFoldDB" id="A0A5E7A1M0"/>